<gene>
    <name evidence="2" type="ORF">FUG_LOCUS145357</name>
</gene>
<dbReference type="InterPro" id="IPR052895">
    <property type="entry name" value="HetReg/Transcr_Mod"/>
</dbReference>
<organism evidence="2">
    <name type="scientific">Gibberella zeae</name>
    <name type="common">Wheat head blight fungus</name>
    <name type="synonym">Fusarium graminearum</name>
    <dbReference type="NCBI Taxonomy" id="5518"/>
    <lineage>
        <taxon>Eukaryota</taxon>
        <taxon>Fungi</taxon>
        <taxon>Dikarya</taxon>
        <taxon>Ascomycota</taxon>
        <taxon>Pezizomycotina</taxon>
        <taxon>Sordariomycetes</taxon>
        <taxon>Hypocreomycetidae</taxon>
        <taxon>Hypocreales</taxon>
        <taxon>Nectriaceae</taxon>
        <taxon>Fusarium</taxon>
    </lineage>
</organism>
<evidence type="ECO:0000313" key="2">
    <source>
        <dbReference type="EMBL" id="VIO55170.1"/>
    </source>
</evidence>
<dbReference type="InterPro" id="IPR010730">
    <property type="entry name" value="HET"/>
</dbReference>
<dbReference type="PANTHER" id="PTHR24148:SF64">
    <property type="entry name" value="HETEROKARYON INCOMPATIBILITY DOMAIN-CONTAINING PROTEIN"/>
    <property type="match status" value="1"/>
</dbReference>
<protein>
    <recommendedName>
        <fullName evidence="1">Heterokaryon incompatibility domain-containing protein</fullName>
    </recommendedName>
</protein>
<name>A0A4E9EC33_GIBZA</name>
<dbReference type="EMBL" id="CAAKMV010000111">
    <property type="protein sequence ID" value="VIO55170.1"/>
    <property type="molecule type" value="Genomic_DNA"/>
</dbReference>
<dbReference type="Pfam" id="PF06985">
    <property type="entry name" value="HET"/>
    <property type="match status" value="1"/>
</dbReference>
<accession>A0A4E9EC33</accession>
<evidence type="ECO:0000259" key="1">
    <source>
        <dbReference type="Pfam" id="PF06985"/>
    </source>
</evidence>
<sequence>MIQRLENSPYSQLPPGHIRLLRISRNASDKNVGYLEVVPLEEAPPFYALSHTWGTHTCKQDVQIHGHILNITAELACGIRNFQQLAINGSALDPPLLYMWIDNLCVDQNNIPERSTQVGLMRKIYSRSVRTLIWLGVDHGSHSTGWDLVDQIYAEFRSLHPTVSNPGQIPVKAYSDASHAVSKLPAWDNEAWGQMKSLLDLPWFTRIWIVQEVVLSSRDPIIVNAQRLFPWHRLEWAAGWLRRNGYLRLSRLSKNFLNVNTISNIRRSQSLWPLDALLSCTQIKFNATNQRDKVYAVLGIAAECENSAEVPEALRPDYSLETEEIYQRVARFFLERNGSLAILTRARGTAGSLSRKQRLHDLEKLPSWAPDWSDYRASNNGIRTSFSWIHYTKTEEPVKFGFPKQYSAAIDKRLKLLDNQGGSTLTVGGALVGEIVQRVSFSNNEETKEEFGSSLDSKIESTWNLAFSALKPTDEGGLERLAACLLKVTTADQHELTGRTWEQSFKDGLTYILSLFDRANTNATARLAGSDNPQAVAHLRRLASGGNAEEYRVLAGTFCFNRCFIVTSTGHIGIGTSDAQVGDYASIIFGSGVLLTSHNTMLAAKRIVLQAILCCLLTLGLAKEDEKYDPADNFRPSNVTGLGSFYTWVGSYYNATAEVDVEFAYQYLTPSDEVCPELRNFTTTFKYDAILSVLESGTWNSGNNSVIFWLTLLPQTSSPFNVSSLPQDFMYKENNLSFPIFSDDPAPGGYWRPHNKSFAPKFNFTTTQASSGAYSLNGTVLNNGDSGSASAWKNITMPTCNSTEWTNDYRFFMTTFESYFAEDWDDYKLPEVSMQFDDKTANLTVDGIFYAKPYRQSNMTGQPVGGSPEVVGYVSVRFAGVVDEYHSDALSLSESTPSWERTVGFESNPSNIGYGDSDSSAGKMVSGSILTPMVVVAFVAMALF</sequence>
<reference evidence="2" key="1">
    <citation type="submission" date="2019-04" db="EMBL/GenBank/DDBJ databases">
        <authorList>
            <person name="Melise S."/>
            <person name="Noan J."/>
            <person name="Okalmin O."/>
        </authorList>
    </citation>
    <scope>NUCLEOTIDE SEQUENCE</scope>
    <source>
        <strain evidence="2">FN9</strain>
    </source>
</reference>
<dbReference type="AlphaFoldDB" id="A0A4E9EC33"/>
<proteinExistence type="predicted"/>
<feature type="domain" description="Heterokaryon incompatibility" evidence="1">
    <location>
        <begin position="46"/>
        <end position="212"/>
    </location>
</feature>
<dbReference type="PANTHER" id="PTHR24148">
    <property type="entry name" value="ANKYRIN REPEAT DOMAIN-CONTAINING PROTEIN 39 HOMOLOG-RELATED"/>
    <property type="match status" value="1"/>
</dbReference>